<feature type="transmembrane region" description="Helical" evidence="1">
    <location>
        <begin position="52"/>
        <end position="69"/>
    </location>
</feature>
<evidence type="ECO:0000313" key="2">
    <source>
        <dbReference type="EMBL" id="EIM95594.1"/>
    </source>
</evidence>
<organism evidence="2 3">
    <name type="scientific">Paraburkholderia hospita</name>
    <dbReference type="NCBI Taxonomy" id="169430"/>
    <lineage>
        <taxon>Bacteria</taxon>
        <taxon>Pseudomonadati</taxon>
        <taxon>Pseudomonadota</taxon>
        <taxon>Betaproteobacteria</taxon>
        <taxon>Burkholderiales</taxon>
        <taxon>Burkholderiaceae</taxon>
        <taxon>Paraburkholderia</taxon>
    </lineage>
</organism>
<reference evidence="2 3" key="1">
    <citation type="journal article" date="2012" name="J. Bacteriol.">
        <title>Draft Genome Sequence of the Soil Bacterium Burkholderia terrae Strain BS001, Which Interacts with Fungal Surface Structures.</title>
        <authorList>
            <person name="Nazir R."/>
            <person name="Hansen M.A."/>
            <person name="Sorensen S."/>
            <person name="van Elsas J.D."/>
        </authorList>
    </citation>
    <scope>NUCLEOTIDE SEQUENCE [LARGE SCALE GENOMIC DNA]</scope>
    <source>
        <strain evidence="2 3">BS001</strain>
    </source>
</reference>
<evidence type="ECO:0000256" key="1">
    <source>
        <dbReference type="SAM" id="Phobius"/>
    </source>
</evidence>
<dbReference type="EMBL" id="AKAU01000241">
    <property type="protein sequence ID" value="EIM95594.1"/>
    <property type="molecule type" value="Genomic_DNA"/>
</dbReference>
<accession>A0ABN0FAD0</accession>
<keyword evidence="1" id="KW-1133">Transmembrane helix</keyword>
<comment type="caution">
    <text evidence="2">The sequence shown here is derived from an EMBL/GenBank/DDBJ whole genome shotgun (WGS) entry which is preliminary data.</text>
</comment>
<dbReference type="Proteomes" id="UP000004980">
    <property type="component" value="Unassembled WGS sequence"/>
</dbReference>
<keyword evidence="1" id="KW-0812">Transmembrane</keyword>
<gene>
    <name evidence="2" type="ORF">WQE_38409</name>
</gene>
<sequence length="70" mass="8026">MVRSRRRGQSVIIDLRVETGAKTVDLMNLECVRLNVQAFARWVDDDLKARQLVWPLLLIIVIMSNYVVAG</sequence>
<protein>
    <submittedName>
        <fullName evidence="2">Uncharacterized protein</fullName>
    </submittedName>
</protein>
<keyword evidence="1" id="KW-0472">Membrane</keyword>
<evidence type="ECO:0000313" key="3">
    <source>
        <dbReference type="Proteomes" id="UP000004980"/>
    </source>
</evidence>
<name>A0ABN0FAD0_9BURK</name>
<keyword evidence="3" id="KW-1185">Reference proteome</keyword>
<proteinExistence type="predicted"/>